<dbReference type="RefSeq" id="WP_155447149.1">
    <property type="nucleotide sequence ID" value="NZ_JAOQNR010000017.1"/>
</dbReference>
<dbReference type="EMBL" id="WNKS01000017">
    <property type="protein sequence ID" value="MTV32457.1"/>
    <property type="molecule type" value="Genomic_DNA"/>
</dbReference>
<protein>
    <submittedName>
        <fullName evidence="1">Uncharacterized protein</fullName>
    </submittedName>
</protein>
<proteinExistence type="predicted"/>
<accession>A0A6N8DPZ1</accession>
<reference evidence="1 2" key="1">
    <citation type="submission" date="2019-11" db="EMBL/GenBank/DDBJ databases">
        <title>Whole-genome sequence of a Rhodoblastus acidophilus DSM 142.</title>
        <authorList>
            <person name="Kyndt J.A."/>
            <person name="Meyer T.E."/>
        </authorList>
    </citation>
    <scope>NUCLEOTIDE SEQUENCE [LARGE SCALE GENOMIC DNA]</scope>
    <source>
        <strain evidence="1 2">DSM 142</strain>
    </source>
</reference>
<evidence type="ECO:0000313" key="1">
    <source>
        <dbReference type="EMBL" id="MTV32457.1"/>
    </source>
</evidence>
<sequence>MSSRSISGANSSKRARESKLLALLAPIFRAHSPIRAKTVAASGDVDHGELGWTVRLRRGHDLPPLQLSILPQPGARMALRFDCCARERNEGC</sequence>
<dbReference type="AlphaFoldDB" id="A0A6N8DPZ1"/>
<name>A0A6N8DPZ1_RHOAC</name>
<evidence type="ECO:0000313" key="2">
    <source>
        <dbReference type="Proteomes" id="UP000439113"/>
    </source>
</evidence>
<dbReference type="Proteomes" id="UP000439113">
    <property type="component" value="Unassembled WGS sequence"/>
</dbReference>
<comment type="caution">
    <text evidence="1">The sequence shown here is derived from an EMBL/GenBank/DDBJ whole genome shotgun (WGS) entry which is preliminary data.</text>
</comment>
<organism evidence="1 2">
    <name type="scientific">Rhodoblastus acidophilus</name>
    <name type="common">Rhodopseudomonas acidophila</name>
    <dbReference type="NCBI Taxonomy" id="1074"/>
    <lineage>
        <taxon>Bacteria</taxon>
        <taxon>Pseudomonadati</taxon>
        <taxon>Pseudomonadota</taxon>
        <taxon>Alphaproteobacteria</taxon>
        <taxon>Hyphomicrobiales</taxon>
        <taxon>Rhodoblastaceae</taxon>
        <taxon>Rhodoblastus</taxon>
    </lineage>
</organism>
<dbReference type="OrthoDB" id="10006893at2"/>
<gene>
    <name evidence="1" type="ORF">GJ654_15840</name>
</gene>